<evidence type="ECO:0000256" key="21">
    <source>
        <dbReference type="ARBA" id="ARBA00049161"/>
    </source>
</evidence>
<evidence type="ECO:0000256" key="14">
    <source>
        <dbReference type="ARBA" id="ARBA00022909"/>
    </source>
</evidence>
<comment type="catalytic activity">
    <reaction evidence="19">
        <text>10-formyltetrahydrofolyl-(gamma-L-Glu)(n) + L-glutamate + ATP = 10-formyltetrahydrofolyl-(gamma-L-Glu)(n+1) + ADP + phosphate + H(+)</text>
        <dbReference type="Rhea" id="RHEA:51904"/>
        <dbReference type="Rhea" id="RHEA-COMP:13088"/>
        <dbReference type="Rhea" id="RHEA-COMP:14300"/>
        <dbReference type="ChEBI" id="CHEBI:15378"/>
        <dbReference type="ChEBI" id="CHEBI:29985"/>
        <dbReference type="ChEBI" id="CHEBI:30616"/>
        <dbReference type="ChEBI" id="CHEBI:43474"/>
        <dbReference type="ChEBI" id="CHEBI:134413"/>
        <dbReference type="ChEBI" id="CHEBI:456216"/>
        <dbReference type="EC" id="6.3.2.17"/>
    </reaction>
</comment>
<evidence type="ECO:0000256" key="11">
    <source>
        <dbReference type="ARBA" id="ARBA00022741"/>
    </source>
</evidence>
<comment type="caution">
    <text evidence="24">The sequence shown here is derived from an EMBL/GenBank/DDBJ whole genome shotgun (WGS) entry which is preliminary data.</text>
</comment>
<comment type="similarity">
    <text evidence="5 22">Belongs to the folylpolyglutamate synthase family.</text>
</comment>
<dbReference type="GO" id="GO:0008841">
    <property type="term" value="F:dihydrofolate synthase activity"/>
    <property type="evidence" value="ECO:0007669"/>
    <property type="project" value="UniProtKB-EC"/>
</dbReference>
<evidence type="ECO:0000256" key="13">
    <source>
        <dbReference type="ARBA" id="ARBA00022842"/>
    </source>
</evidence>
<comment type="pathway">
    <text evidence="3">Cofactor biosynthesis; tetrahydrofolate biosynthesis; 7,8-dihydrofolate from 2-amino-4-hydroxy-6-hydroxymethyl-7,8-dihydropteridine diphosphate and 4-aminobenzoate: step 2/2.</text>
</comment>
<dbReference type="FunFam" id="3.40.1190.10:FF:000011">
    <property type="entry name" value="Folylpolyglutamate synthase/dihydrofolate synthase"/>
    <property type="match status" value="1"/>
</dbReference>
<keyword evidence="11 22" id="KW-0547">Nucleotide-binding</keyword>
<evidence type="ECO:0000256" key="18">
    <source>
        <dbReference type="ARBA" id="ARBA00047493"/>
    </source>
</evidence>
<dbReference type="GO" id="GO:0005737">
    <property type="term" value="C:cytoplasm"/>
    <property type="evidence" value="ECO:0007669"/>
    <property type="project" value="TreeGrafter"/>
</dbReference>
<gene>
    <name evidence="24" type="ORF">HBA54_05255</name>
</gene>
<proteinExistence type="inferred from homology"/>
<reference evidence="24" key="1">
    <citation type="submission" date="2020-03" db="EMBL/GenBank/DDBJ databases">
        <title>Genome of Pelagibius litoralis DSM 21314T.</title>
        <authorList>
            <person name="Wang G."/>
        </authorList>
    </citation>
    <scope>NUCLEOTIDE SEQUENCE</scope>
    <source>
        <strain evidence="24">DSM 21314</strain>
    </source>
</reference>
<evidence type="ECO:0000256" key="6">
    <source>
        <dbReference type="ARBA" id="ARBA00013023"/>
    </source>
</evidence>
<evidence type="ECO:0000256" key="22">
    <source>
        <dbReference type="PIRNR" id="PIRNR001563"/>
    </source>
</evidence>
<comment type="catalytic activity">
    <reaction evidence="21">
        <text>7,8-dihydropteroate + L-glutamate + ATP = 7,8-dihydrofolate + ADP + phosphate + H(+)</text>
        <dbReference type="Rhea" id="RHEA:23584"/>
        <dbReference type="ChEBI" id="CHEBI:15378"/>
        <dbReference type="ChEBI" id="CHEBI:17839"/>
        <dbReference type="ChEBI" id="CHEBI:29985"/>
        <dbReference type="ChEBI" id="CHEBI:30616"/>
        <dbReference type="ChEBI" id="CHEBI:43474"/>
        <dbReference type="ChEBI" id="CHEBI:57451"/>
        <dbReference type="ChEBI" id="CHEBI:456216"/>
        <dbReference type="EC" id="6.3.2.12"/>
    </reaction>
</comment>
<accession>A0A967CAZ0</accession>
<dbReference type="PANTHER" id="PTHR11136:SF0">
    <property type="entry name" value="DIHYDROFOLATE SYNTHETASE-RELATED"/>
    <property type="match status" value="1"/>
</dbReference>
<evidence type="ECO:0000256" key="12">
    <source>
        <dbReference type="ARBA" id="ARBA00022840"/>
    </source>
</evidence>
<dbReference type="PANTHER" id="PTHR11136">
    <property type="entry name" value="FOLYLPOLYGLUTAMATE SYNTHASE-RELATED"/>
    <property type="match status" value="1"/>
</dbReference>
<evidence type="ECO:0000256" key="9">
    <source>
        <dbReference type="ARBA" id="ARBA00022598"/>
    </source>
</evidence>
<dbReference type="InterPro" id="IPR036615">
    <property type="entry name" value="Mur_ligase_C_dom_sf"/>
</dbReference>
<dbReference type="GO" id="GO:0046872">
    <property type="term" value="F:metal ion binding"/>
    <property type="evidence" value="ECO:0007669"/>
    <property type="project" value="UniProtKB-KW"/>
</dbReference>
<dbReference type="InterPro" id="IPR004101">
    <property type="entry name" value="Mur_ligase_C"/>
</dbReference>
<dbReference type="NCBIfam" id="TIGR01499">
    <property type="entry name" value="folC"/>
    <property type="match status" value="1"/>
</dbReference>
<comment type="function">
    <text evidence="2">Functions in two distinct reactions of the de novo folate biosynthetic pathway. Catalyzes the addition of a glutamate residue to dihydropteroate (7,8-dihydropteroate or H2Pte) to form dihydrofolate (7,8-dihydrofolate monoglutamate or H2Pte-Glu). Also catalyzes successive additions of L-glutamate to tetrahydrofolate or 10-formyltetrahydrofolate or 5,10-methylenetetrahydrofolate, leading to folylpolyglutamate derivatives.</text>
</comment>
<evidence type="ECO:0000313" key="25">
    <source>
        <dbReference type="Proteomes" id="UP000761264"/>
    </source>
</evidence>
<dbReference type="Proteomes" id="UP000761264">
    <property type="component" value="Unassembled WGS sequence"/>
</dbReference>
<comment type="cofactor">
    <cofactor evidence="1">
        <name>Mg(2+)</name>
        <dbReference type="ChEBI" id="CHEBI:18420"/>
    </cofactor>
</comment>
<dbReference type="EC" id="6.3.2.12" evidence="6"/>
<evidence type="ECO:0000256" key="5">
    <source>
        <dbReference type="ARBA" id="ARBA00008276"/>
    </source>
</evidence>
<evidence type="ECO:0000256" key="19">
    <source>
        <dbReference type="ARBA" id="ARBA00047808"/>
    </source>
</evidence>
<evidence type="ECO:0000256" key="7">
    <source>
        <dbReference type="ARBA" id="ARBA00013025"/>
    </source>
</evidence>
<evidence type="ECO:0000256" key="3">
    <source>
        <dbReference type="ARBA" id="ARBA00004799"/>
    </source>
</evidence>
<comment type="pathway">
    <text evidence="4">Cofactor biosynthesis; tetrahydrofolylpolyglutamate biosynthesis.</text>
</comment>
<dbReference type="PROSITE" id="PS01012">
    <property type="entry name" value="FOLYLPOLYGLU_SYNT_2"/>
    <property type="match status" value="1"/>
</dbReference>
<dbReference type="Pfam" id="PF02875">
    <property type="entry name" value="Mur_ligase_C"/>
    <property type="match status" value="1"/>
</dbReference>
<dbReference type="AlphaFoldDB" id="A0A967CAZ0"/>
<dbReference type="InterPro" id="IPR001645">
    <property type="entry name" value="Folylpolyglutamate_synth"/>
</dbReference>
<organism evidence="24 25">
    <name type="scientific">Pelagibius litoralis</name>
    <dbReference type="NCBI Taxonomy" id="374515"/>
    <lineage>
        <taxon>Bacteria</taxon>
        <taxon>Pseudomonadati</taxon>
        <taxon>Pseudomonadota</taxon>
        <taxon>Alphaproteobacteria</taxon>
        <taxon>Rhodospirillales</taxon>
        <taxon>Rhodovibrionaceae</taxon>
        <taxon>Pelagibius</taxon>
    </lineage>
</organism>
<dbReference type="InterPro" id="IPR018109">
    <property type="entry name" value="Folylpolyglutamate_synth_CS"/>
</dbReference>
<comment type="catalytic activity">
    <reaction evidence="18">
        <text>(6S)-5,6,7,8-tetrahydrofolyl-(gamma-L-Glu)(n) + L-glutamate + ATP = (6S)-5,6,7,8-tetrahydrofolyl-(gamma-L-Glu)(n+1) + ADP + phosphate + H(+)</text>
        <dbReference type="Rhea" id="RHEA:10580"/>
        <dbReference type="Rhea" id="RHEA-COMP:14738"/>
        <dbReference type="Rhea" id="RHEA-COMP:14740"/>
        <dbReference type="ChEBI" id="CHEBI:15378"/>
        <dbReference type="ChEBI" id="CHEBI:29985"/>
        <dbReference type="ChEBI" id="CHEBI:30616"/>
        <dbReference type="ChEBI" id="CHEBI:43474"/>
        <dbReference type="ChEBI" id="CHEBI:141005"/>
        <dbReference type="ChEBI" id="CHEBI:456216"/>
        <dbReference type="EC" id="6.3.2.17"/>
    </reaction>
</comment>
<protein>
    <recommendedName>
        <fullName evidence="8">Dihydrofolate synthase/folylpolyglutamate synthase</fullName>
        <ecNumber evidence="6">6.3.2.12</ecNumber>
        <ecNumber evidence="7">6.3.2.17</ecNumber>
    </recommendedName>
    <alternativeName>
        <fullName evidence="17">Folylpoly-gamma-glutamate synthetase-dihydrofolate synthetase</fullName>
    </alternativeName>
    <alternativeName>
        <fullName evidence="15">Folylpolyglutamate synthetase</fullName>
    </alternativeName>
    <alternativeName>
        <fullName evidence="16">Tetrahydrofolylpolyglutamate synthase</fullName>
    </alternativeName>
</protein>
<dbReference type="GO" id="GO:0046656">
    <property type="term" value="P:folic acid biosynthetic process"/>
    <property type="evidence" value="ECO:0007669"/>
    <property type="project" value="UniProtKB-KW"/>
</dbReference>
<evidence type="ECO:0000313" key="24">
    <source>
        <dbReference type="EMBL" id="NIA67993.1"/>
    </source>
</evidence>
<dbReference type="InterPro" id="IPR036565">
    <property type="entry name" value="Mur-like_cat_sf"/>
</dbReference>
<evidence type="ECO:0000256" key="16">
    <source>
        <dbReference type="ARBA" id="ARBA00030592"/>
    </source>
</evidence>
<evidence type="ECO:0000256" key="2">
    <source>
        <dbReference type="ARBA" id="ARBA00002714"/>
    </source>
</evidence>
<keyword evidence="14" id="KW-0289">Folate biosynthesis</keyword>
<dbReference type="EMBL" id="JAAQPH010000003">
    <property type="protein sequence ID" value="NIA67993.1"/>
    <property type="molecule type" value="Genomic_DNA"/>
</dbReference>
<dbReference type="GO" id="GO:0004326">
    <property type="term" value="F:tetrahydrofolylpolyglutamate synthase activity"/>
    <property type="evidence" value="ECO:0007669"/>
    <property type="project" value="UniProtKB-EC"/>
</dbReference>
<evidence type="ECO:0000256" key="10">
    <source>
        <dbReference type="ARBA" id="ARBA00022723"/>
    </source>
</evidence>
<name>A0A967CAZ0_9PROT</name>
<dbReference type="SUPFAM" id="SSF53623">
    <property type="entry name" value="MurD-like peptide ligases, catalytic domain"/>
    <property type="match status" value="1"/>
</dbReference>
<keyword evidence="9 22" id="KW-0436">Ligase</keyword>
<feature type="domain" description="Mur ligase C-terminal" evidence="23">
    <location>
        <begin position="325"/>
        <end position="436"/>
    </location>
</feature>
<evidence type="ECO:0000259" key="23">
    <source>
        <dbReference type="Pfam" id="PF02875"/>
    </source>
</evidence>
<evidence type="ECO:0000256" key="8">
    <source>
        <dbReference type="ARBA" id="ARBA00019357"/>
    </source>
</evidence>
<evidence type="ECO:0000256" key="4">
    <source>
        <dbReference type="ARBA" id="ARBA00005150"/>
    </source>
</evidence>
<evidence type="ECO:0000256" key="17">
    <source>
        <dbReference type="ARBA" id="ARBA00032510"/>
    </source>
</evidence>
<keyword evidence="10" id="KW-0479">Metal-binding</keyword>
<dbReference type="PIRSF" id="PIRSF001563">
    <property type="entry name" value="Folylpolyglu_synth"/>
    <property type="match status" value="1"/>
</dbReference>
<keyword evidence="13" id="KW-0460">Magnesium</keyword>
<dbReference type="Gene3D" id="3.90.190.20">
    <property type="entry name" value="Mur ligase, C-terminal domain"/>
    <property type="match status" value="1"/>
</dbReference>
<evidence type="ECO:0000256" key="15">
    <source>
        <dbReference type="ARBA" id="ARBA00030048"/>
    </source>
</evidence>
<keyword evidence="25" id="KW-1185">Reference proteome</keyword>
<sequence length="448" mass="46732">MTARCAVRRPADITCDMTTSDRVLERLTRLHPKVIDLSLGRIERLLERLDHPEQRLAPVVHVAGTNGKGSLLAFLRAMLEAGGQRVQAYTSPHLVRFHERIRLASGLIDEAALIALLERCEAANGPEPITFFEVTTAAAFLAFAEDAANEEGADILLLETGLGGRLDATNMIDRPALTAITPIALDHQQFLGDTLAAIAGEKAGILKPGVTCVVAPQEAEALAVIEERAAAVGAALHIHGRDWTFAATKDGFRFEDANGVRHLPAPSLRGPHQIANAALAVACASQLPGFGLDGRALAAGIAGASWPGRLQRLTEGPLATMLPPGWEVWLDGGHNPAAGAALAEALAGWRDRPLHLVYGMLNTKGAEGFLRPLAPLAANLQAVTIPGEAASLSAEAAAQHAATAGFEAVPATSVTEALSAIVAAAQAPGRILICGSLYLAGKILADNG</sequence>
<dbReference type="GO" id="GO:0005524">
    <property type="term" value="F:ATP binding"/>
    <property type="evidence" value="ECO:0007669"/>
    <property type="project" value="UniProtKB-KW"/>
</dbReference>
<dbReference type="Gene3D" id="3.40.1190.10">
    <property type="entry name" value="Mur-like, catalytic domain"/>
    <property type="match status" value="1"/>
</dbReference>
<dbReference type="SUPFAM" id="SSF53244">
    <property type="entry name" value="MurD-like peptide ligases, peptide-binding domain"/>
    <property type="match status" value="1"/>
</dbReference>
<evidence type="ECO:0000256" key="20">
    <source>
        <dbReference type="ARBA" id="ARBA00049035"/>
    </source>
</evidence>
<dbReference type="EC" id="6.3.2.17" evidence="7"/>
<keyword evidence="12 22" id="KW-0067">ATP-binding</keyword>
<evidence type="ECO:0000256" key="1">
    <source>
        <dbReference type="ARBA" id="ARBA00001946"/>
    </source>
</evidence>
<comment type="catalytic activity">
    <reaction evidence="20">
        <text>(6R)-5,10-methylenetetrahydrofolyl-(gamma-L-Glu)(n) + L-glutamate + ATP = (6R)-5,10-methylenetetrahydrofolyl-(gamma-L-Glu)(n+1) + ADP + phosphate + H(+)</text>
        <dbReference type="Rhea" id="RHEA:51912"/>
        <dbReference type="Rhea" id="RHEA-COMP:13257"/>
        <dbReference type="Rhea" id="RHEA-COMP:13258"/>
        <dbReference type="ChEBI" id="CHEBI:15378"/>
        <dbReference type="ChEBI" id="CHEBI:29985"/>
        <dbReference type="ChEBI" id="CHEBI:30616"/>
        <dbReference type="ChEBI" id="CHEBI:43474"/>
        <dbReference type="ChEBI" id="CHEBI:136572"/>
        <dbReference type="ChEBI" id="CHEBI:456216"/>
        <dbReference type="EC" id="6.3.2.17"/>
    </reaction>
</comment>